<proteinExistence type="predicted"/>
<organism evidence="1 2">
    <name type="scientific">Okeania hirsuta</name>
    <dbReference type="NCBI Taxonomy" id="1458930"/>
    <lineage>
        <taxon>Bacteria</taxon>
        <taxon>Bacillati</taxon>
        <taxon>Cyanobacteriota</taxon>
        <taxon>Cyanophyceae</taxon>
        <taxon>Oscillatoriophycideae</taxon>
        <taxon>Oscillatoriales</taxon>
        <taxon>Microcoleaceae</taxon>
        <taxon>Okeania</taxon>
    </lineage>
</organism>
<keyword evidence="2" id="KW-1185">Reference proteome</keyword>
<sequence>MKTRAFFALAIFGLVGIFISELQAQQSPVEAEIDSLKGTLSQYSRQDTNYIYSLFEIGFQNQNSESQKLPRIYT</sequence>
<accession>A0A3N6PF89</accession>
<evidence type="ECO:0000313" key="1">
    <source>
        <dbReference type="EMBL" id="RQH24260.1"/>
    </source>
</evidence>
<protein>
    <submittedName>
        <fullName evidence="1">Uncharacterized protein</fullName>
    </submittedName>
</protein>
<comment type="caution">
    <text evidence="1">The sequence shown here is derived from an EMBL/GenBank/DDBJ whole genome shotgun (WGS) entry which is preliminary data.</text>
</comment>
<dbReference type="EMBL" id="RCBY01000323">
    <property type="protein sequence ID" value="RQH24260.1"/>
    <property type="molecule type" value="Genomic_DNA"/>
</dbReference>
<name>A0A3N6PF89_9CYAN</name>
<dbReference type="Proteomes" id="UP000269154">
    <property type="component" value="Unassembled WGS sequence"/>
</dbReference>
<evidence type="ECO:0000313" key="2">
    <source>
        <dbReference type="Proteomes" id="UP000269154"/>
    </source>
</evidence>
<reference evidence="1 2" key="1">
    <citation type="journal article" date="2018" name="ACS Chem. Biol.">
        <title>Ketoreductase domain dysfunction expands chemodiversity: malyngamide biosynthesis in the cyanobacterium Okeania hirsuta.</title>
        <authorList>
            <person name="Moss N.A."/>
            <person name="Leao T."/>
            <person name="Rankin M."/>
            <person name="McCullough T.M."/>
            <person name="Qu P."/>
            <person name="Korobeynikov A."/>
            <person name="Smith J.L."/>
            <person name="Gerwick L."/>
            <person name="Gerwick W.H."/>
        </authorList>
    </citation>
    <scope>NUCLEOTIDE SEQUENCE [LARGE SCALE GENOMIC DNA]</scope>
    <source>
        <strain evidence="1 2">PAB10Feb10-1</strain>
    </source>
</reference>
<dbReference type="AlphaFoldDB" id="A0A3N6PF89"/>
<gene>
    <name evidence="1" type="ORF">D5R40_29885</name>
</gene>